<organism evidence="2 3">
    <name type="scientific">Vitrella brassicaformis (strain CCMP3155)</name>
    <dbReference type="NCBI Taxonomy" id="1169540"/>
    <lineage>
        <taxon>Eukaryota</taxon>
        <taxon>Sar</taxon>
        <taxon>Alveolata</taxon>
        <taxon>Colpodellida</taxon>
        <taxon>Vitrellaceae</taxon>
        <taxon>Vitrella</taxon>
    </lineage>
</organism>
<evidence type="ECO:0000313" key="2">
    <source>
        <dbReference type="EMBL" id="CEL94717.1"/>
    </source>
</evidence>
<reference evidence="2 3" key="1">
    <citation type="submission" date="2014-11" db="EMBL/GenBank/DDBJ databases">
        <authorList>
            <person name="Zhu J."/>
            <person name="Qi W."/>
            <person name="Song R."/>
        </authorList>
    </citation>
    <scope>NUCLEOTIDE SEQUENCE [LARGE SCALE GENOMIC DNA]</scope>
</reference>
<proteinExistence type="predicted"/>
<accession>A0A0G4EG76</accession>
<dbReference type="AlphaFoldDB" id="A0A0G4EG76"/>
<protein>
    <submittedName>
        <fullName evidence="2">Uncharacterized protein</fullName>
    </submittedName>
</protein>
<name>A0A0G4EG76_VITBC</name>
<evidence type="ECO:0000256" key="1">
    <source>
        <dbReference type="SAM" id="MobiDB-lite"/>
    </source>
</evidence>
<sequence length="132" mass="14091">MLDQRRTMLEGILCSTNLTADIVPRAQRKILEALTHPYLRGVLDEVWLRVRNLATTATPDGGGSIAIKLQDLITSSKPTPNNTTQYTIGHFLGLGDRGGHTLCSSVASEGSSQSHNDGLVLPSGPCPDWAPG</sequence>
<keyword evidence="3" id="KW-1185">Reference proteome</keyword>
<dbReference type="VEuPathDB" id="CryptoDB:Vbra_7390"/>
<dbReference type="EMBL" id="CDMY01000225">
    <property type="protein sequence ID" value="CEL94717.1"/>
    <property type="molecule type" value="Genomic_DNA"/>
</dbReference>
<feature type="compositionally biased region" description="Polar residues" evidence="1">
    <location>
        <begin position="104"/>
        <end position="116"/>
    </location>
</feature>
<dbReference type="Proteomes" id="UP000041254">
    <property type="component" value="Unassembled WGS sequence"/>
</dbReference>
<feature type="region of interest" description="Disordered" evidence="1">
    <location>
        <begin position="104"/>
        <end position="132"/>
    </location>
</feature>
<evidence type="ECO:0000313" key="3">
    <source>
        <dbReference type="Proteomes" id="UP000041254"/>
    </source>
</evidence>
<dbReference type="InParanoid" id="A0A0G4EG76"/>
<gene>
    <name evidence="2" type="ORF">Vbra_7390</name>
</gene>